<dbReference type="InterPro" id="IPR002611">
    <property type="entry name" value="IstB_ATP-bd"/>
</dbReference>
<dbReference type="RefSeq" id="WP_055195260.1">
    <property type="nucleotide sequence ID" value="NZ_CAXSPU010000021.1"/>
</dbReference>
<evidence type="ECO:0000313" key="3">
    <source>
        <dbReference type="EMBL" id="MZK42595.1"/>
    </source>
</evidence>
<dbReference type="PIRSF" id="PIRSF003073">
    <property type="entry name" value="DNAC_TnpB_IstB"/>
    <property type="match status" value="1"/>
</dbReference>
<dbReference type="Pfam" id="PF01695">
    <property type="entry name" value="IstB_IS21"/>
    <property type="match status" value="1"/>
</dbReference>
<dbReference type="GO" id="GO:0005524">
    <property type="term" value="F:ATP binding"/>
    <property type="evidence" value="ECO:0007669"/>
    <property type="project" value="UniProtKB-KW"/>
</dbReference>
<proteinExistence type="predicted"/>
<dbReference type="GO" id="GO:0006260">
    <property type="term" value="P:DNA replication"/>
    <property type="evidence" value="ECO:0007669"/>
    <property type="project" value="TreeGrafter"/>
</dbReference>
<reference evidence="3 5" key="2">
    <citation type="journal article" date="2019" name="Nat. Med.">
        <title>A library of human gut bacterial isolates paired with longitudinal multiomics data enables mechanistic microbiome research.</title>
        <authorList>
            <person name="Poyet M."/>
            <person name="Groussin M."/>
            <person name="Gibbons S.M."/>
            <person name="Avila-Pacheco J."/>
            <person name="Jiang X."/>
            <person name="Kearney S.M."/>
            <person name="Perrotta A.R."/>
            <person name="Berdy B."/>
            <person name="Zhao S."/>
            <person name="Lieberman T.D."/>
            <person name="Swanson P.K."/>
            <person name="Smith M."/>
            <person name="Roesemann S."/>
            <person name="Alexander J.E."/>
            <person name="Rich S.A."/>
            <person name="Livny J."/>
            <person name="Vlamakis H."/>
            <person name="Clish C."/>
            <person name="Bullock K."/>
            <person name="Deik A."/>
            <person name="Scott J."/>
            <person name="Pierce K.A."/>
            <person name="Xavier R.J."/>
            <person name="Alm E.J."/>
        </authorList>
    </citation>
    <scope>NUCLEOTIDE SEQUENCE [LARGE SCALE GENOMIC DNA]</scope>
    <source>
        <strain evidence="3 5">BIOML-A6</strain>
    </source>
</reference>
<organism evidence="2 4">
    <name type="scientific">Dorea longicatena</name>
    <dbReference type="NCBI Taxonomy" id="88431"/>
    <lineage>
        <taxon>Bacteria</taxon>
        <taxon>Bacillati</taxon>
        <taxon>Bacillota</taxon>
        <taxon>Clostridia</taxon>
        <taxon>Lachnospirales</taxon>
        <taxon>Lachnospiraceae</taxon>
        <taxon>Dorea</taxon>
    </lineage>
</organism>
<protein>
    <submittedName>
        <fullName evidence="3">ATP-binding protein</fullName>
    </submittedName>
    <submittedName>
        <fullName evidence="2">Transposase</fullName>
    </submittedName>
</protein>
<keyword evidence="3" id="KW-0547">Nucleotide-binding</keyword>
<dbReference type="InterPro" id="IPR027417">
    <property type="entry name" value="P-loop_NTPase"/>
</dbReference>
<gene>
    <name evidence="2" type="ORF">ERS852408_02253</name>
    <name evidence="3" type="ORF">GT528_13075</name>
</gene>
<feature type="domain" description="IstB-like ATP-binding" evidence="1">
    <location>
        <begin position="25"/>
        <end position="254"/>
    </location>
</feature>
<keyword evidence="3" id="KW-0067">ATP-binding</keyword>
<dbReference type="CDD" id="cd00009">
    <property type="entry name" value="AAA"/>
    <property type="match status" value="1"/>
</dbReference>
<dbReference type="AlphaFoldDB" id="A0A174FDP2"/>
<dbReference type="PANTHER" id="PTHR30050">
    <property type="entry name" value="CHROMOSOMAL REPLICATION INITIATOR PROTEIN DNAA"/>
    <property type="match status" value="1"/>
</dbReference>
<dbReference type="EMBL" id="CYYM01000015">
    <property type="protein sequence ID" value="CUO47881.1"/>
    <property type="molecule type" value="Genomic_DNA"/>
</dbReference>
<dbReference type="Proteomes" id="UP000095380">
    <property type="component" value="Unassembled WGS sequence"/>
</dbReference>
<name>A0A174FDP2_9FIRM</name>
<dbReference type="Gene3D" id="3.40.50.300">
    <property type="entry name" value="P-loop containing nucleotide triphosphate hydrolases"/>
    <property type="match status" value="1"/>
</dbReference>
<dbReference type="EMBL" id="WWSC01000018">
    <property type="protein sequence ID" value="MZK42595.1"/>
    <property type="molecule type" value="Genomic_DNA"/>
</dbReference>
<sequence length="258" mass="29888">MAYRQKEYNYNDKLTKNQNLLMDKLYKMRMSGMAEAFENQLMNPNSGLESFETRFSEIINHEWLGRENKKFNRLLKQATLKYPAADLDSSLYDPERQLNTHVIELLAKGDWIDEPNNLLITGGAGAGKTHVACALCVTALHQMRTVKYIRANYLLQESAHAHSEDNYYEYSNKMAGYDLLVIDDFGLMDLNLDKCRDLFEIIEARDCRKSTVIISQMPVANWYQLFGDNTYADACLSRMTSKAYRLDFPGRDRRVESK</sequence>
<dbReference type="InterPro" id="IPR028350">
    <property type="entry name" value="DNAC/IstB-like"/>
</dbReference>
<evidence type="ECO:0000313" key="4">
    <source>
        <dbReference type="Proteomes" id="UP000095380"/>
    </source>
</evidence>
<reference evidence="2 4" key="1">
    <citation type="submission" date="2015-09" db="EMBL/GenBank/DDBJ databases">
        <authorList>
            <consortium name="Pathogen Informatics"/>
        </authorList>
    </citation>
    <scope>NUCLEOTIDE SEQUENCE [LARGE SCALE GENOMIC DNA]</scope>
    <source>
        <strain evidence="2 4">2789STDY5608851</strain>
    </source>
</reference>
<evidence type="ECO:0000313" key="2">
    <source>
        <dbReference type="EMBL" id="CUO47881.1"/>
    </source>
</evidence>
<dbReference type="PANTHER" id="PTHR30050:SF4">
    <property type="entry name" value="ATP-BINDING PROTEIN RV3427C IN INSERTION SEQUENCE-RELATED"/>
    <property type="match status" value="1"/>
</dbReference>
<accession>A0A174FDP2</accession>
<evidence type="ECO:0000313" key="5">
    <source>
        <dbReference type="Proteomes" id="UP000472916"/>
    </source>
</evidence>
<dbReference type="Proteomes" id="UP000472916">
    <property type="component" value="Unassembled WGS sequence"/>
</dbReference>
<evidence type="ECO:0000259" key="1">
    <source>
        <dbReference type="Pfam" id="PF01695"/>
    </source>
</evidence>
<dbReference type="SUPFAM" id="SSF52540">
    <property type="entry name" value="P-loop containing nucleoside triphosphate hydrolases"/>
    <property type="match status" value="1"/>
</dbReference>